<evidence type="ECO:0000313" key="3">
    <source>
        <dbReference type="Proteomes" id="UP000030649"/>
    </source>
</evidence>
<dbReference type="AlphaFoldDB" id="U1N3V2"/>
<dbReference type="Proteomes" id="UP000030649">
    <property type="component" value="Unassembled WGS sequence"/>
</dbReference>
<evidence type="ECO:0000256" key="1">
    <source>
        <dbReference type="SAM" id="MobiDB-lite"/>
    </source>
</evidence>
<gene>
    <name evidence="2" type="ORF">J07HQW1_01095</name>
</gene>
<dbReference type="Gene3D" id="3.30.450.20">
    <property type="entry name" value="PAS domain"/>
    <property type="match status" value="1"/>
</dbReference>
<name>U1N3V2_9EURY</name>
<feature type="compositionally biased region" description="Low complexity" evidence="1">
    <location>
        <begin position="220"/>
        <end position="230"/>
    </location>
</feature>
<accession>U1N3V2</accession>
<dbReference type="HOGENOM" id="CLU_864972_0_0_2"/>
<sequence length="321" mass="34505">MYAESESESESDFNFDSDSPSLLETHSTEIAAIGFEYLCTPAAVIDTNTGDIATLNRAFAELLTDSSDTQDTVASKKNSAVISKHSDRTIQSVWDTSTADSFDSLTETLTAVGESQTQKTGDLALAPIGADNKTRWLSATFCPIQSSDQFILLTGEEITDVKQQYSDAGHVVEIFNQPTTTHDPETGVVRSVNEAFTDLSGYDAEAVDNESLIETLAASPPTAEAAAGSEADSDSFDTVTHTSESELSLSLTRTLISNPLLSRLAPNGIQVITSGRLKPQMEQHDGSQRISGPVKTMMVDVSIRSHAISRLESNRKSNLIK</sequence>
<evidence type="ECO:0008006" key="4">
    <source>
        <dbReference type="Google" id="ProtNLM"/>
    </source>
</evidence>
<dbReference type="EMBL" id="KE356560">
    <property type="protein sequence ID" value="ERG91063.1"/>
    <property type="molecule type" value="Genomic_DNA"/>
</dbReference>
<dbReference type="STRING" id="1238424.J07HQW1_01095"/>
<proteinExistence type="predicted"/>
<organism evidence="2 3">
    <name type="scientific">Haloquadratum walsbyi J07HQW1</name>
    <dbReference type="NCBI Taxonomy" id="1238424"/>
    <lineage>
        <taxon>Archaea</taxon>
        <taxon>Methanobacteriati</taxon>
        <taxon>Methanobacteriota</taxon>
        <taxon>Stenosarchaea group</taxon>
        <taxon>Halobacteria</taxon>
        <taxon>Halobacteriales</taxon>
        <taxon>Haloferacaceae</taxon>
        <taxon>Haloquadratum</taxon>
    </lineage>
</organism>
<feature type="region of interest" description="Disordered" evidence="1">
    <location>
        <begin position="1"/>
        <end position="20"/>
    </location>
</feature>
<feature type="compositionally biased region" description="Acidic residues" evidence="1">
    <location>
        <begin position="1"/>
        <end position="15"/>
    </location>
</feature>
<evidence type="ECO:0000313" key="2">
    <source>
        <dbReference type="EMBL" id="ERG91063.1"/>
    </source>
</evidence>
<feature type="region of interest" description="Disordered" evidence="1">
    <location>
        <begin position="220"/>
        <end position="240"/>
    </location>
</feature>
<reference evidence="2 3" key="1">
    <citation type="journal article" date="2013" name="PLoS ONE">
        <title>Assembly-driven community genomics of a hypersaline microbial ecosystem.</title>
        <authorList>
            <person name="Podell S."/>
            <person name="Ugalde J.A."/>
            <person name="Narasingarao P."/>
            <person name="Banfield J.F."/>
            <person name="Heidelberg K.B."/>
            <person name="Allen E.E."/>
        </authorList>
    </citation>
    <scope>NUCLEOTIDE SEQUENCE [LARGE SCALE GENOMIC DNA]</scope>
    <source>
        <strain evidence="3">J07HQW1</strain>
    </source>
</reference>
<protein>
    <recommendedName>
        <fullName evidence="4">PAS sensor histidine kinase</fullName>
    </recommendedName>
</protein>